<feature type="domain" description="Enoyl reductase (ER)" evidence="9">
    <location>
        <begin position="31"/>
        <end position="392"/>
    </location>
</feature>
<dbReference type="GO" id="GO:0008270">
    <property type="term" value="F:zinc ion binding"/>
    <property type="evidence" value="ECO:0007669"/>
    <property type="project" value="InterPro"/>
</dbReference>
<dbReference type="Gene3D" id="3.90.180.10">
    <property type="entry name" value="Medium-chain alcohol dehydrogenases, catalytic domain"/>
    <property type="match status" value="1"/>
</dbReference>
<sequence>MAPGAFIDLFQPIAVQHSAKSSSVQASVLVGPRNLQLEYRHLPEPASGELQIAIKYTGVCGSDVSYYKKFCNGDLKAVGPLTLGHESSGVVEAIGEGVTGFHVGDRVALEVGVPCDSCRACQKGRYNLCPKMRFRSSAKSIPHFQGTLQQKLNHPAKWCHKIPAHVSLEAAAMLEPLAVAIHATRRASIEPGDTAIVFGAGTVGLLTAAMAQISGASNVLIADLDAGRVAYALNNRFATKGFVVEAPNYTGSTEDKIRFAQELADDVVTEAFKGREAFDDLQGADVVFDCTGKEMCVQAGLFAARPGGQLVMVGMGTPIQTLQMSAAHLKEVDIIGIFRYCGTYATGIRLLSSGVLPGLEDMITHRFKGLASTQEAMELASRTVDDKGNLVLKVLIEA</sequence>
<dbReference type="InterPro" id="IPR045306">
    <property type="entry name" value="SDH-like"/>
</dbReference>
<keyword evidence="7" id="KW-0520">NAD</keyword>
<dbReference type="Pfam" id="PF08240">
    <property type="entry name" value="ADH_N"/>
    <property type="match status" value="1"/>
</dbReference>
<dbReference type="SMART" id="SM00829">
    <property type="entry name" value="PKS_ER"/>
    <property type="match status" value="1"/>
</dbReference>
<gene>
    <name evidence="10" type="ORF">BT63DRAFT_449310</name>
</gene>
<dbReference type="OrthoDB" id="5363962at2759"/>
<name>A0A6A6UPV6_9PEZI</name>
<evidence type="ECO:0000259" key="9">
    <source>
        <dbReference type="SMART" id="SM00829"/>
    </source>
</evidence>
<comment type="cofactor">
    <cofactor evidence="1 8">
        <name>Zn(2+)</name>
        <dbReference type="ChEBI" id="CHEBI:29105"/>
    </cofactor>
</comment>
<dbReference type="PANTHER" id="PTHR43161">
    <property type="entry name" value="SORBITOL DEHYDROGENASE"/>
    <property type="match status" value="1"/>
</dbReference>
<dbReference type="Proteomes" id="UP000799302">
    <property type="component" value="Unassembled WGS sequence"/>
</dbReference>
<evidence type="ECO:0000313" key="11">
    <source>
        <dbReference type="Proteomes" id="UP000799302"/>
    </source>
</evidence>
<evidence type="ECO:0000256" key="4">
    <source>
        <dbReference type="ARBA" id="ARBA00022723"/>
    </source>
</evidence>
<keyword evidence="4 8" id="KW-0479">Metal-binding</keyword>
<dbReference type="Gene3D" id="3.40.50.720">
    <property type="entry name" value="NAD(P)-binding Rossmann-like Domain"/>
    <property type="match status" value="1"/>
</dbReference>
<dbReference type="InterPro" id="IPR013149">
    <property type="entry name" value="ADH-like_C"/>
</dbReference>
<dbReference type="InterPro" id="IPR013154">
    <property type="entry name" value="ADH-like_N"/>
</dbReference>
<dbReference type="GO" id="GO:0003939">
    <property type="term" value="F:L-iditol 2-dehydrogenase (NAD+) activity"/>
    <property type="evidence" value="ECO:0007669"/>
    <property type="project" value="TreeGrafter"/>
</dbReference>
<evidence type="ECO:0000256" key="5">
    <source>
        <dbReference type="ARBA" id="ARBA00022833"/>
    </source>
</evidence>
<dbReference type="AlphaFoldDB" id="A0A6A6UPV6"/>
<keyword evidence="6" id="KW-0560">Oxidoreductase</keyword>
<evidence type="ECO:0000256" key="6">
    <source>
        <dbReference type="ARBA" id="ARBA00023002"/>
    </source>
</evidence>
<dbReference type="InterPro" id="IPR020843">
    <property type="entry name" value="ER"/>
</dbReference>
<evidence type="ECO:0000256" key="7">
    <source>
        <dbReference type="ARBA" id="ARBA00023027"/>
    </source>
</evidence>
<evidence type="ECO:0000256" key="8">
    <source>
        <dbReference type="RuleBase" id="RU361277"/>
    </source>
</evidence>
<evidence type="ECO:0000256" key="2">
    <source>
        <dbReference type="ARBA" id="ARBA00004921"/>
    </source>
</evidence>
<reference evidence="10" key="1">
    <citation type="journal article" date="2020" name="Stud. Mycol.">
        <title>101 Dothideomycetes genomes: a test case for predicting lifestyles and emergence of pathogens.</title>
        <authorList>
            <person name="Haridas S."/>
            <person name="Albert R."/>
            <person name="Binder M."/>
            <person name="Bloem J."/>
            <person name="Labutti K."/>
            <person name="Salamov A."/>
            <person name="Andreopoulos B."/>
            <person name="Baker S."/>
            <person name="Barry K."/>
            <person name="Bills G."/>
            <person name="Bluhm B."/>
            <person name="Cannon C."/>
            <person name="Castanera R."/>
            <person name="Culley D."/>
            <person name="Daum C."/>
            <person name="Ezra D."/>
            <person name="Gonzalez J."/>
            <person name="Henrissat B."/>
            <person name="Kuo A."/>
            <person name="Liang C."/>
            <person name="Lipzen A."/>
            <person name="Lutzoni F."/>
            <person name="Magnuson J."/>
            <person name="Mondo S."/>
            <person name="Nolan M."/>
            <person name="Ohm R."/>
            <person name="Pangilinan J."/>
            <person name="Park H.-J."/>
            <person name="Ramirez L."/>
            <person name="Alfaro M."/>
            <person name="Sun H."/>
            <person name="Tritt A."/>
            <person name="Yoshinaga Y."/>
            <person name="Zwiers L.-H."/>
            <person name="Turgeon B."/>
            <person name="Goodwin S."/>
            <person name="Spatafora J."/>
            <person name="Crous P."/>
            <person name="Grigoriev I."/>
        </authorList>
    </citation>
    <scope>NUCLEOTIDE SEQUENCE</scope>
    <source>
        <strain evidence="10">CBS 115976</strain>
    </source>
</reference>
<evidence type="ECO:0000256" key="3">
    <source>
        <dbReference type="ARBA" id="ARBA00008072"/>
    </source>
</evidence>
<dbReference type="InterPro" id="IPR011032">
    <property type="entry name" value="GroES-like_sf"/>
</dbReference>
<dbReference type="SUPFAM" id="SSF51735">
    <property type="entry name" value="NAD(P)-binding Rossmann-fold domains"/>
    <property type="match status" value="1"/>
</dbReference>
<dbReference type="GO" id="GO:0006062">
    <property type="term" value="P:sorbitol catabolic process"/>
    <property type="evidence" value="ECO:0007669"/>
    <property type="project" value="TreeGrafter"/>
</dbReference>
<evidence type="ECO:0000256" key="1">
    <source>
        <dbReference type="ARBA" id="ARBA00001947"/>
    </source>
</evidence>
<comment type="similarity">
    <text evidence="3 8">Belongs to the zinc-containing alcohol dehydrogenase family.</text>
</comment>
<dbReference type="EMBL" id="MU004230">
    <property type="protein sequence ID" value="KAF2674319.1"/>
    <property type="molecule type" value="Genomic_DNA"/>
</dbReference>
<dbReference type="CDD" id="cd05285">
    <property type="entry name" value="sorbitol_DH"/>
    <property type="match status" value="1"/>
</dbReference>
<dbReference type="SUPFAM" id="SSF50129">
    <property type="entry name" value="GroES-like"/>
    <property type="match status" value="1"/>
</dbReference>
<dbReference type="PROSITE" id="PS00059">
    <property type="entry name" value="ADH_ZINC"/>
    <property type="match status" value="1"/>
</dbReference>
<dbReference type="InterPro" id="IPR002328">
    <property type="entry name" value="ADH_Zn_CS"/>
</dbReference>
<evidence type="ECO:0000313" key="10">
    <source>
        <dbReference type="EMBL" id="KAF2674319.1"/>
    </source>
</evidence>
<keyword evidence="11" id="KW-1185">Reference proteome</keyword>
<dbReference type="Pfam" id="PF00107">
    <property type="entry name" value="ADH_zinc_N"/>
    <property type="match status" value="1"/>
</dbReference>
<dbReference type="PANTHER" id="PTHR43161:SF7">
    <property type="entry name" value="SORBITOL DEHYDROGENASE"/>
    <property type="match status" value="1"/>
</dbReference>
<comment type="pathway">
    <text evidence="2">Carbohydrate degradation.</text>
</comment>
<organism evidence="10 11">
    <name type="scientific">Microthyrium microscopicum</name>
    <dbReference type="NCBI Taxonomy" id="703497"/>
    <lineage>
        <taxon>Eukaryota</taxon>
        <taxon>Fungi</taxon>
        <taxon>Dikarya</taxon>
        <taxon>Ascomycota</taxon>
        <taxon>Pezizomycotina</taxon>
        <taxon>Dothideomycetes</taxon>
        <taxon>Dothideomycetes incertae sedis</taxon>
        <taxon>Microthyriales</taxon>
        <taxon>Microthyriaceae</taxon>
        <taxon>Microthyrium</taxon>
    </lineage>
</organism>
<protein>
    <submittedName>
        <fullName evidence="10">GroES-like protein</fullName>
    </submittedName>
</protein>
<accession>A0A6A6UPV6</accession>
<proteinExistence type="inferred from homology"/>
<dbReference type="InterPro" id="IPR036291">
    <property type="entry name" value="NAD(P)-bd_dom_sf"/>
</dbReference>
<keyword evidence="5 8" id="KW-0862">Zinc</keyword>